<dbReference type="Pfam" id="PF07331">
    <property type="entry name" value="TctB"/>
    <property type="match status" value="1"/>
</dbReference>
<feature type="transmembrane region" description="Helical" evidence="1">
    <location>
        <begin position="80"/>
        <end position="99"/>
    </location>
</feature>
<feature type="domain" description="DUF1468" evidence="2">
    <location>
        <begin position="13"/>
        <end position="152"/>
    </location>
</feature>
<dbReference type="EMBL" id="QHHQ01000009">
    <property type="protein sequence ID" value="RAH97412.1"/>
    <property type="molecule type" value="Genomic_DNA"/>
</dbReference>
<evidence type="ECO:0000259" key="2">
    <source>
        <dbReference type="Pfam" id="PF07331"/>
    </source>
</evidence>
<gene>
    <name evidence="3" type="ORF">DLJ53_29920</name>
</gene>
<keyword evidence="4" id="KW-1185">Reference proteome</keyword>
<dbReference type="InterPro" id="IPR009936">
    <property type="entry name" value="DUF1468"/>
</dbReference>
<evidence type="ECO:0000313" key="4">
    <source>
        <dbReference type="Proteomes" id="UP000249590"/>
    </source>
</evidence>
<keyword evidence="1" id="KW-0812">Transmembrane</keyword>
<dbReference type="Proteomes" id="UP000249590">
    <property type="component" value="Unassembled WGS sequence"/>
</dbReference>
<dbReference type="AlphaFoldDB" id="A0A8B2NP33"/>
<evidence type="ECO:0000313" key="3">
    <source>
        <dbReference type="EMBL" id="RAH97412.1"/>
    </source>
</evidence>
<reference evidence="3 4" key="1">
    <citation type="submission" date="2018-05" db="EMBL/GenBank/DDBJ databases">
        <title>Acuticoccus sediminis sp. nov., isolated from deep-sea sediment of Indian Ocean.</title>
        <authorList>
            <person name="Liu X."/>
            <person name="Lai Q."/>
            <person name="Du Y."/>
            <person name="Sun F."/>
            <person name="Zhang X."/>
            <person name="Wang S."/>
            <person name="Shao Z."/>
        </authorList>
    </citation>
    <scope>NUCLEOTIDE SEQUENCE [LARGE SCALE GENOMIC DNA]</scope>
    <source>
        <strain evidence="3 4">PTG4-2</strain>
    </source>
</reference>
<keyword evidence="1" id="KW-1133">Transmembrane helix</keyword>
<feature type="transmembrane region" description="Helical" evidence="1">
    <location>
        <begin position="50"/>
        <end position="68"/>
    </location>
</feature>
<keyword evidence="1" id="KW-0472">Membrane</keyword>
<comment type="caution">
    <text evidence="3">The sequence shown here is derived from an EMBL/GenBank/DDBJ whole genome shotgun (WGS) entry which is preliminary data.</text>
</comment>
<feature type="transmembrane region" description="Helical" evidence="1">
    <location>
        <begin position="12"/>
        <end position="30"/>
    </location>
</feature>
<protein>
    <recommendedName>
        <fullName evidence="2">DUF1468 domain-containing protein</fullName>
    </recommendedName>
</protein>
<accession>A0A8B2NP33</accession>
<sequence length="157" mass="15376">MKLANAAARGDILSGAVLVVIGAAGLLGVVDAQVQEVAGFSSHARLYPKILAALLAVIGAGILIGGIAKRGKVPAVEVDWTGMGRVVGVLAGGCAFALLAPLAGFTAATVLATGAFAVICGVYRPLPLALVSLGTALAIRVVAVELLGLTLPGLGSV</sequence>
<feature type="transmembrane region" description="Helical" evidence="1">
    <location>
        <begin position="105"/>
        <end position="123"/>
    </location>
</feature>
<name>A0A8B2NP33_9HYPH</name>
<organism evidence="3 4">
    <name type="scientific">Acuticoccus sediminis</name>
    <dbReference type="NCBI Taxonomy" id="2184697"/>
    <lineage>
        <taxon>Bacteria</taxon>
        <taxon>Pseudomonadati</taxon>
        <taxon>Pseudomonadota</taxon>
        <taxon>Alphaproteobacteria</taxon>
        <taxon>Hyphomicrobiales</taxon>
        <taxon>Amorphaceae</taxon>
        <taxon>Acuticoccus</taxon>
    </lineage>
</organism>
<proteinExistence type="predicted"/>
<evidence type="ECO:0000256" key="1">
    <source>
        <dbReference type="SAM" id="Phobius"/>
    </source>
</evidence>
<dbReference type="RefSeq" id="WP_111351989.1">
    <property type="nucleotide sequence ID" value="NZ_QHHQ01000009.1"/>
</dbReference>